<feature type="transmembrane region" description="Helical" evidence="9">
    <location>
        <begin position="61"/>
        <end position="82"/>
    </location>
</feature>
<dbReference type="PIRSF" id="PIRSF028784">
    <property type="entry name" value="MrpF"/>
    <property type="match status" value="1"/>
</dbReference>
<organism evidence="10 11">
    <name type="scientific">Paenibacillus abyssi</name>
    <dbReference type="NCBI Taxonomy" id="1340531"/>
    <lineage>
        <taxon>Bacteria</taxon>
        <taxon>Bacillati</taxon>
        <taxon>Bacillota</taxon>
        <taxon>Bacilli</taxon>
        <taxon>Bacillales</taxon>
        <taxon>Paenibacillaceae</taxon>
        <taxon>Paenibacillus</taxon>
    </lineage>
</organism>
<proteinExistence type="inferred from homology"/>
<evidence type="ECO:0000256" key="4">
    <source>
        <dbReference type="ARBA" id="ARBA00022475"/>
    </source>
</evidence>
<name>A0A917LFQ2_9BACL</name>
<evidence type="ECO:0000256" key="1">
    <source>
        <dbReference type="ARBA" id="ARBA00004651"/>
    </source>
</evidence>
<evidence type="ECO:0000256" key="9">
    <source>
        <dbReference type="SAM" id="Phobius"/>
    </source>
</evidence>
<dbReference type="Pfam" id="PF04066">
    <property type="entry name" value="MrpF_PhaF"/>
    <property type="match status" value="1"/>
</dbReference>
<dbReference type="PANTHER" id="PTHR34702">
    <property type="entry name" value="NA(+)/H(+) ANTIPORTER SUBUNIT F1"/>
    <property type="match status" value="1"/>
</dbReference>
<keyword evidence="3 8" id="KW-0813">Transport</keyword>
<comment type="subcellular location">
    <subcellularLocation>
        <location evidence="1 8">Cell membrane</location>
        <topology evidence="1 8">Multi-pass membrane protein</topology>
    </subcellularLocation>
</comment>
<evidence type="ECO:0000256" key="3">
    <source>
        <dbReference type="ARBA" id="ARBA00022448"/>
    </source>
</evidence>
<keyword evidence="4 8" id="KW-1003">Cell membrane</keyword>
<reference evidence="10" key="1">
    <citation type="journal article" date="2014" name="Int. J. Syst. Evol. Microbiol.">
        <title>Complete genome sequence of Corynebacterium casei LMG S-19264T (=DSM 44701T), isolated from a smear-ripened cheese.</title>
        <authorList>
            <consortium name="US DOE Joint Genome Institute (JGI-PGF)"/>
            <person name="Walter F."/>
            <person name="Albersmeier A."/>
            <person name="Kalinowski J."/>
            <person name="Ruckert C."/>
        </authorList>
    </citation>
    <scope>NUCLEOTIDE SEQUENCE</scope>
    <source>
        <strain evidence="10">CGMCC 1.12987</strain>
    </source>
</reference>
<protein>
    <submittedName>
        <fullName evidence="10">Na(+)/H(+) antiporter subunit F</fullName>
    </submittedName>
</protein>
<evidence type="ECO:0000256" key="2">
    <source>
        <dbReference type="ARBA" id="ARBA00009212"/>
    </source>
</evidence>
<reference evidence="10" key="2">
    <citation type="submission" date="2020-09" db="EMBL/GenBank/DDBJ databases">
        <authorList>
            <person name="Sun Q."/>
            <person name="Zhou Y."/>
        </authorList>
    </citation>
    <scope>NUCLEOTIDE SEQUENCE</scope>
    <source>
        <strain evidence="10">CGMCC 1.12987</strain>
    </source>
</reference>
<keyword evidence="8" id="KW-0050">Antiport</keyword>
<keyword evidence="5 9" id="KW-0812">Transmembrane</keyword>
<keyword evidence="8" id="KW-0406">Ion transport</keyword>
<gene>
    <name evidence="10" type="primary">mrpF</name>
    <name evidence="10" type="ORF">GCM10010916_41020</name>
</gene>
<dbReference type="GO" id="GO:0005886">
    <property type="term" value="C:plasma membrane"/>
    <property type="evidence" value="ECO:0007669"/>
    <property type="project" value="UniProtKB-SubCell"/>
</dbReference>
<accession>A0A917LFQ2</accession>
<evidence type="ECO:0000256" key="5">
    <source>
        <dbReference type="ARBA" id="ARBA00022692"/>
    </source>
</evidence>
<dbReference type="NCBIfam" id="NF009248">
    <property type="entry name" value="PRK12600.1"/>
    <property type="match status" value="1"/>
</dbReference>
<sequence length="98" mass="10522">MLDAILLTSLIILALSSLGCAYRVLVGPSMPDRVIALDTIGMNLIGIVAILSMIQRTQAYLEVILLIGILAFLGTVAFSKYIQKGVVIENGTDTNNDR</sequence>
<dbReference type="InterPro" id="IPR007208">
    <property type="entry name" value="MrpF/PhaF-like"/>
</dbReference>
<evidence type="ECO:0000313" key="10">
    <source>
        <dbReference type="EMBL" id="GGG20058.1"/>
    </source>
</evidence>
<keyword evidence="11" id="KW-1185">Reference proteome</keyword>
<evidence type="ECO:0000256" key="8">
    <source>
        <dbReference type="PIRNR" id="PIRNR028784"/>
    </source>
</evidence>
<dbReference type="GO" id="GO:0015385">
    <property type="term" value="F:sodium:proton antiporter activity"/>
    <property type="evidence" value="ECO:0007669"/>
    <property type="project" value="TreeGrafter"/>
</dbReference>
<keyword evidence="7 8" id="KW-0472">Membrane</keyword>
<feature type="transmembrane region" description="Helical" evidence="9">
    <location>
        <begin position="35"/>
        <end position="54"/>
    </location>
</feature>
<comment type="caution">
    <text evidence="10">The sequence shown here is derived from an EMBL/GenBank/DDBJ whole genome shotgun (WGS) entry which is preliminary data.</text>
</comment>
<dbReference type="AlphaFoldDB" id="A0A917LFQ2"/>
<dbReference type="RefSeq" id="WP_188532947.1">
    <property type="nucleotide sequence ID" value="NZ_BMGR01000016.1"/>
</dbReference>
<keyword evidence="6 9" id="KW-1133">Transmembrane helix</keyword>
<evidence type="ECO:0000256" key="6">
    <source>
        <dbReference type="ARBA" id="ARBA00022989"/>
    </source>
</evidence>
<comment type="similarity">
    <text evidence="2 8">Belongs to the CPA3 antiporters (TC 2.A.63) subunit F family.</text>
</comment>
<evidence type="ECO:0000256" key="7">
    <source>
        <dbReference type="ARBA" id="ARBA00023136"/>
    </source>
</evidence>
<dbReference type="PANTHER" id="PTHR34702:SF1">
    <property type="entry name" value="NA(+)_H(+) ANTIPORTER SUBUNIT F"/>
    <property type="match status" value="1"/>
</dbReference>
<dbReference type="EMBL" id="BMGR01000016">
    <property type="protein sequence ID" value="GGG20058.1"/>
    <property type="molecule type" value="Genomic_DNA"/>
</dbReference>
<evidence type="ECO:0000313" key="11">
    <source>
        <dbReference type="Proteomes" id="UP000644756"/>
    </source>
</evidence>
<dbReference type="Proteomes" id="UP000644756">
    <property type="component" value="Unassembled WGS sequence"/>
</dbReference>